<dbReference type="InterPro" id="IPR000623">
    <property type="entry name" value="Shikimate_kinase/TSH1"/>
</dbReference>
<comment type="catalytic activity">
    <reaction evidence="7">
        <text>shikimate + ATP = 3-phosphoshikimate + ADP + H(+)</text>
        <dbReference type="Rhea" id="RHEA:13121"/>
        <dbReference type="ChEBI" id="CHEBI:15378"/>
        <dbReference type="ChEBI" id="CHEBI:30616"/>
        <dbReference type="ChEBI" id="CHEBI:36208"/>
        <dbReference type="ChEBI" id="CHEBI:145989"/>
        <dbReference type="ChEBI" id="CHEBI:456216"/>
        <dbReference type="EC" id="2.7.1.71"/>
    </reaction>
</comment>
<dbReference type="GO" id="GO:0008652">
    <property type="term" value="P:amino acid biosynthetic process"/>
    <property type="evidence" value="ECO:0007669"/>
    <property type="project" value="UniProtKB-KW"/>
</dbReference>
<keyword evidence="3 7" id="KW-0547">Nucleotide-binding</keyword>
<evidence type="ECO:0000256" key="3">
    <source>
        <dbReference type="ARBA" id="ARBA00022741"/>
    </source>
</evidence>
<dbReference type="GO" id="GO:0005524">
    <property type="term" value="F:ATP binding"/>
    <property type="evidence" value="ECO:0007669"/>
    <property type="project" value="UniProtKB-UniRule"/>
</dbReference>
<evidence type="ECO:0000256" key="6">
    <source>
        <dbReference type="ARBA" id="ARBA00023141"/>
    </source>
</evidence>
<dbReference type="GO" id="GO:0005829">
    <property type="term" value="C:cytosol"/>
    <property type="evidence" value="ECO:0007669"/>
    <property type="project" value="TreeGrafter"/>
</dbReference>
<feature type="binding site" evidence="7">
    <location>
        <position position="139"/>
    </location>
    <ligand>
        <name>substrate</name>
    </ligand>
</feature>
<dbReference type="AlphaFoldDB" id="A0A1H6KF68"/>
<name>A0A1H6KF68_9FLAO</name>
<feature type="binding site" evidence="7">
    <location>
        <position position="57"/>
    </location>
    <ligand>
        <name>substrate</name>
    </ligand>
</feature>
<dbReference type="STRING" id="1159016.SAMN02927937_01170"/>
<feature type="binding site" evidence="7">
    <location>
        <begin position="11"/>
        <end position="16"/>
    </location>
    <ligand>
        <name>ATP</name>
        <dbReference type="ChEBI" id="CHEBI:30616"/>
    </ligand>
</feature>
<dbReference type="RefSeq" id="WP_091097316.1">
    <property type="nucleotide sequence ID" value="NZ_FNXE01000012.1"/>
</dbReference>
<dbReference type="PANTHER" id="PTHR21087">
    <property type="entry name" value="SHIKIMATE KINASE"/>
    <property type="match status" value="1"/>
</dbReference>
<evidence type="ECO:0000256" key="2">
    <source>
        <dbReference type="ARBA" id="ARBA00022679"/>
    </source>
</evidence>
<proteinExistence type="inferred from homology"/>
<comment type="similarity">
    <text evidence="7">Belongs to the shikimate kinase family.</text>
</comment>
<dbReference type="GO" id="GO:0009423">
    <property type="term" value="P:chorismate biosynthetic process"/>
    <property type="evidence" value="ECO:0007669"/>
    <property type="project" value="UniProtKB-UniRule"/>
</dbReference>
<feature type="binding site" evidence="7">
    <location>
        <position position="15"/>
    </location>
    <ligand>
        <name>Mg(2+)</name>
        <dbReference type="ChEBI" id="CHEBI:18420"/>
    </ligand>
</feature>
<keyword evidence="5 7" id="KW-0067">ATP-binding</keyword>
<comment type="subcellular location">
    <subcellularLocation>
        <location evidence="7">Cytoplasm</location>
    </subcellularLocation>
</comment>
<keyword evidence="7" id="KW-0963">Cytoplasm</keyword>
<comment type="function">
    <text evidence="7">Catalyzes the specific phosphorylation of the 3-hydroxyl group of shikimic acid using ATP as a cosubstrate.</text>
</comment>
<feature type="binding site" evidence="7">
    <location>
        <position position="80"/>
    </location>
    <ligand>
        <name>substrate</name>
    </ligand>
</feature>
<protein>
    <recommendedName>
        <fullName evidence="7">Shikimate kinase</fullName>
        <shortName evidence="7">SK</shortName>
        <ecNumber evidence="7">2.7.1.71</ecNumber>
    </recommendedName>
</protein>
<comment type="caution">
    <text evidence="7">Lacks conserved residue(s) required for the propagation of feature annotation.</text>
</comment>
<comment type="pathway">
    <text evidence="7">Metabolic intermediate biosynthesis; chorismate biosynthesis; chorismate from D-erythrose 4-phosphate and phosphoenolpyruvate: step 5/7.</text>
</comment>
<dbReference type="GO" id="GO:0000287">
    <property type="term" value="F:magnesium ion binding"/>
    <property type="evidence" value="ECO:0007669"/>
    <property type="project" value="UniProtKB-UniRule"/>
</dbReference>
<organism evidence="8 9">
    <name type="scientific">Paenimyroides marinum</name>
    <dbReference type="NCBI Taxonomy" id="1159016"/>
    <lineage>
        <taxon>Bacteria</taxon>
        <taxon>Pseudomonadati</taxon>
        <taxon>Bacteroidota</taxon>
        <taxon>Flavobacteriia</taxon>
        <taxon>Flavobacteriales</taxon>
        <taxon>Flavobacteriaceae</taxon>
        <taxon>Paenimyroides</taxon>
    </lineage>
</organism>
<comment type="cofactor">
    <cofactor evidence="7">
        <name>Mg(2+)</name>
        <dbReference type="ChEBI" id="CHEBI:18420"/>
    </cofactor>
    <text evidence="7">Binds 1 Mg(2+) ion per subunit.</text>
</comment>
<accession>A0A1H6KF68</accession>
<dbReference type="EC" id="2.7.1.71" evidence="7"/>
<keyword evidence="7" id="KW-0460">Magnesium</keyword>
<evidence type="ECO:0000256" key="7">
    <source>
        <dbReference type="HAMAP-Rule" id="MF_00109"/>
    </source>
</evidence>
<comment type="subunit">
    <text evidence="7">Monomer.</text>
</comment>
<dbReference type="HAMAP" id="MF_00109">
    <property type="entry name" value="Shikimate_kinase"/>
    <property type="match status" value="1"/>
</dbReference>
<dbReference type="PANTHER" id="PTHR21087:SF16">
    <property type="entry name" value="SHIKIMATE KINASE 1, CHLOROPLASTIC"/>
    <property type="match status" value="1"/>
</dbReference>
<dbReference type="SUPFAM" id="SSF52540">
    <property type="entry name" value="P-loop containing nucleoside triphosphate hydrolases"/>
    <property type="match status" value="1"/>
</dbReference>
<keyword evidence="6 7" id="KW-0057">Aromatic amino acid biosynthesis</keyword>
<dbReference type="GO" id="GO:0009073">
    <property type="term" value="P:aromatic amino acid family biosynthetic process"/>
    <property type="evidence" value="ECO:0007669"/>
    <property type="project" value="UniProtKB-KW"/>
</dbReference>
<dbReference type="Pfam" id="PF01202">
    <property type="entry name" value="SKI"/>
    <property type="match status" value="1"/>
</dbReference>
<keyword evidence="4 7" id="KW-0418">Kinase</keyword>
<dbReference type="UniPathway" id="UPA00053">
    <property type="reaction ID" value="UER00088"/>
</dbReference>
<gene>
    <name evidence="7" type="primary">aroK</name>
    <name evidence="8" type="ORF">SAMN02927937_01170</name>
</gene>
<dbReference type="PRINTS" id="PR01100">
    <property type="entry name" value="SHIKIMTKNASE"/>
</dbReference>
<feature type="binding site" evidence="7">
    <location>
        <position position="119"/>
    </location>
    <ligand>
        <name>ATP</name>
        <dbReference type="ChEBI" id="CHEBI:30616"/>
    </ligand>
</feature>
<dbReference type="Gene3D" id="3.40.50.300">
    <property type="entry name" value="P-loop containing nucleotide triphosphate hydrolases"/>
    <property type="match status" value="1"/>
</dbReference>
<evidence type="ECO:0000313" key="9">
    <source>
        <dbReference type="Proteomes" id="UP000199634"/>
    </source>
</evidence>
<evidence type="ECO:0000313" key="8">
    <source>
        <dbReference type="EMBL" id="SEH74113.1"/>
    </source>
</evidence>
<feature type="binding site" evidence="7">
    <location>
        <position position="33"/>
    </location>
    <ligand>
        <name>substrate</name>
    </ligand>
</feature>
<keyword evidence="1 7" id="KW-0028">Amino-acid biosynthesis</keyword>
<dbReference type="CDD" id="cd00464">
    <property type="entry name" value="SK"/>
    <property type="match status" value="1"/>
</dbReference>
<keyword evidence="2 7" id="KW-0808">Transferase</keyword>
<dbReference type="OrthoDB" id="9800332at2"/>
<evidence type="ECO:0000256" key="1">
    <source>
        <dbReference type="ARBA" id="ARBA00022605"/>
    </source>
</evidence>
<dbReference type="InterPro" id="IPR027417">
    <property type="entry name" value="P-loop_NTPase"/>
</dbReference>
<keyword evidence="9" id="KW-1185">Reference proteome</keyword>
<reference evidence="8 9" key="1">
    <citation type="submission" date="2016-10" db="EMBL/GenBank/DDBJ databases">
        <authorList>
            <person name="de Groot N.N."/>
        </authorList>
    </citation>
    <scope>NUCLEOTIDE SEQUENCE [LARGE SCALE GENOMIC DNA]</scope>
    <source>
        <strain evidence="8 9">CGMCC 1.10825</strain>
    </source>
</reference>
<evidence type="ECO:0000256" key="5">
    <source>
        <dbReference type="ARBA" id="ARBA00022840"/>
    </source>
</evidence>
<dbReference type="EMBL" id="FNXE01000012">
    <property type="protein sequence ID" value="SEH74113.1"/>
    <property type="molecule type" value="Genomic_DNA"/>
</dbReference>
<keyword evidence="7" id="KW-0479">Metal-binding</keyword>
<dbReference type="InterPro" id="IPR031322">
    <property type="entry name" value="Shikimate/glucono_kinase"/>
</dbReference>
<dbReference type="GO" id="GO:0004765">
    <property type="term" value="F:shikimate kinase activity"/>
    <property type="evidence" value="ECO:0007669"/>
    <property type="project" value="UniProtKB-UniRule"/>
</dbReference>
<sequence length="172" mass="19787">MQKIILVGYMGSGKTTIGKNLSLLTGLPFVDLDTYIEEKENLSIQEIFKTKGEIYFRKQEHNWLNELLNLNTPIIISLGGGTPCYANNHLLLQNNNVLSFYLKANITTLVNRLKDAKNRPLLNNIDDLPSFIAQHLFERSYFYNFSQYKIDVNNKKINSICNEISEIINLKN</sequence>
<dbReference type="Proteomes" id="UP000199634">
    <property type="component" value="Unassembled WGS sequence"/>
</dbReference>
<evidence type="ECO:0000256" key="4">
    <source>
        <dbReference type="ARBA" id="ARBA00022777"/>
    </source>
</evidence>